<dbReference type="Proteomes" id="UP000606172">
    <property type="component" value="Unassembled WGS sequence"/>
</dbReference>
<evidence type="ECO:0000313" key="2">
    <source>
        <dbReference type="EMBL" id="GII94381.1"/>
    </source>
</evidence>
<dbReference type="AlphaFoldDB" id="A0A919V8M1"/>
<protein>
    <submittedName>
        <fullName evidence="2">Uncharacterized protein</fullName>
    </submittedName>
</protein>
<comment type="caution">
    <text evidence="2">The sequence shown here is derived from an EMBL/GenBank/DDBJ whole genome shotgun (WGS) entry which is preliminary data.</text>
</comment>
<name>A0A919V8M1_9ACTN</name>
<evidence type="ECO:0000313" key="3">
    <source>
        <dbReference type="Proteomes" id="UP000606172"/>
    </source>
</evidence>
<gene>
    <name evidence="2" type="ORF">Ssi02_46120</name>
</gene>
<feature type="region of interest" description="Disordered" evidence="1">
    <location>
        <begin position="1"/>
        <end position="28"/>
    </location>
</feature>
<organism evidence="2 3">
    <name type="scientific">Sinosporangium siamense</name>
    <dbReference type="NCBI Taxonomy" id="1367973"/>
    <lineage>
        <taxon>Bacteria</taxon>
        <taxon>Bacillati</taxon>
        <taxon>Actinomycetota</taxon>
        <taxon>Actinomycetes</taxon>
        <taxon>Streptosporangiales</taxon>
        <taxon>Streptosporangiaceae</taxon>
        <taxon>Sinosporangium</taxon>
    </lineage>
</organism>
<sequence>MRANGVPMEDPAPDGPVSIKGGPGDGAKLQAAQQKCSPILAQVLGEGVGRMDAGEHDRLVRYAQCMREDGIPMKDPTTNGQVQLNVPPCTPESTVKRAAETCKQHAPEIPTPP</sequence>
<evidence type="ECO:0000256" key="1">
    <source>
        <dbReference type="SAM" id="MobiDB-lite"/>
    </source>
</evidence>
<accession>A0A919V8M1</accession>
<proteinExistence type="predicted"/>
<dbReference type="EMBL" id="BOOW01000029">
    <property type="protein sequence ID" value="GII94381.1"/>
    <property type="molecule type" value="Genomic_DNA"/>
</dbReference>
<reference evidence="2" key="1">
    <citation type="submission" date="2021-01" db="EMBL/GenBank/DDBJ databases">
        <title>Whole genome shotgun sequence of Sinosporangium siamense NBRC 109515.</title>
        <authorList>
            <person name="Komaki H."/>
            <person name="Tamura T."/>
        </authorList>
    </citation>
    <scope>NUCLEOTIDE SEQUENCE</scope>
    <source>
        <strain evidence="2">NBRC 109515</strain>
    </source>
</reference>
<keyword evidence="3" id="KW-1185">Reference proteome</keyword>